<protein>
    <submittedName>
        <fullName evidence="1">Uncharacterized protein</fullName>
    </submittedName>
</protein>
<keyword evidence="2" id="KW-1185">Reference proteome</keyword>
<name>A0ACC2GX22_DALPE</name>
<sequence length="274" mass="28945">MGCQCCRMLKSYIYDPTAPVDVHGRKRDPTESSLYQPHSPAAAGGGSNYVGQKQGFHNLGFSNSNNKCAGGVKPDIDRNSVSRHHGPAAKPERELGRGQGATPRAGEEGGLYILHAEGQVLRRDPPDGFRSVPVYPDSTSLDLDLSLAGVTDSHPDKMGVVRHGQVGCDELDELDEGVGGTPEYLCDTGDEGSVLSADIQTSTASLSSVETRHERSPGDVAPPESRVAVTKSEDEGQGGEEDDDDESVIDSMVAEALAALEAATAGEGYEDYED</sequence>
<dbReference type="Proteomes" id="UP001157502">
    <property type="component" value="Chromosome 8"/>
</dbReference>
<reference evidence="1" key="1">
    <citation type="submission" date="2021-05" db="EMBL/GenBank/DDBJ databases">
        <authorList>
            <person name="Pan Q."/>
            <person name="Jouanno E."/>
            <person name="Zahm M."/>
            <person name="Klopp C."/>
            <person name="Cabau C."/>
            <person name="Louis A."/>
            <person name="Berthelot C."/>
            <person name="Parey E."/>
            <person name="Roest Crollius H."/>
            <person name="Montfort J."/>
            <person name="Robinson-Rechavi M."/>
            <person name="Bouchez O."/>
            <person name="Lampietro C."/>
            <person name="Lopez Roques C."/>
            <person name="Donnadieu C."/>
            <person name="Postlethwait J."/>
            <person name="Bobe J."/>
            <person name="Dillon D."/>
            <person name="Chandos A."/>
            <person name="von Hippel F."/>
            <person name="Guiguen Y."/>
        </authorList>
    </citation>
    <scope>NUCLEOTIDE SEQUENCE</scope>
    <source>
        <strain evidence="1">YG-Jan2019</strain>
    </source>
</reference>
<comment type="caution">
    <text evidence="1">The sequence shown here is derived from an EMBL/GenBank/DDBJ whole genome shotgun (WGS) entry which is preliminary data.</text>
</comment>
<evidence type="ECO:0000313" key="1">
    <source>
        <dbReference type="EMBL" id="KAJ8008030.1"/>
    </source>
</evidence>
<accession>A0ACC2GX22</accession>
<organism evidence="1 2">
    <name type="scientific">Dallia pectoralis</name>
    <name type="common">Alaska blackfish</name>
    <dbReference type="NCBI Taxonomy" id="75939"/>
    <lineage>
        <taxon>Eukaryota</taxon>
        <taxon>Metazoa</taxon>
        <taxon>Chordata</taxon>
        <taxon>Craniata</taxon>
        <taxon>Vertebrata</taxon>
        <taxon>Euteleostomi</taxon>
        <taxon>Actinopterygii</taxon>
        <taxon>Neopterygii</taxon>
        <taxon>Teleostei</taxon>
        <taxon>Protacanthopterygii</taxon>
        <taxon>Esociformes</taxon>
        <taxon>Umbridae</taxon>
        <taxon>Dallia</taxon>
    </lineage>
</organism>
<evidence type="ECO:0000313" key="2">
    <source>
        <dbReference type="Proteomes" id="UP001157502"/>
    </source>
</evidence>
<proteinExistence type="predicted"/>
<dbReference type="EMBL" id="CM055735">
    <property type="protein sequence ID" value="KAJ8008030.1"/>
    <property type="molecule type" value="Genomic_DNA"/>
</dbReference>
<gene>
    <name evidence="1" type="ORF">DPEC_G00100500</name>
</gene>